<keyword evidence="2 5" id="KW-0119">Carbohydrate metabolism</keyword>
<accession>A0A399ET56</accession>
<dbReference type="Pfam" id="PF09210">
    <property type="entry name" value="BE_C"/>
    <property type="match status" value="1"/>
</dbReference>
<evidence type="ECO:0000313" key="10">
    <source>
        <dbReference type="Proteomes" id="UP000265715"/>
    </source>
</evidence>
<dbReference type="Gene3D" id="1.20.1430.10">
    <property type="entry name" value="Families 57/38 glycoside transferase, middle domain"/>
    <property type="match status" value="1"/>
</dbReference>
<comment type="similarity">
    <text evidence="1 5">Belongs to the glycosyl hydrolase 57 family.</text>
</comment>
<dbReference type="EC" id="2.4.1.18" evidence="9"/>
<dbReference type="InterPro" id="IPR048145">
    <property type="entry name" value="TTHA1902"/>
</dbReference>
<dbReference type="Gene3D" id="3.20.110.10">
    <property type="entry name" value="Glycoside hydrolase 38, N terminal domain"/>
    <property type="match status" value="1"/>
</dbReference>
<dbReference type="AlphaFoldDB" id="A0A399ET56"/>
<organism evidence="9 10">
    <name type="scientific">Calidithermus terrae</name>
    <dbReference type="NCBI Taxonomy" id="1408545"/>
    <lineage>
        <taxon>Bacteria</taxon>
        <taxon>Thermotogati</taxon>
        <taxon>Deinococcota</taxon>
        <taxon>Deinococci</taxon>
        <taxon>Thermales</taxon>
        <taxon>Thermaceae</taxon>
        <taxon>Calidithermus</taxon>
    </lineage>
</organism>
<evidence type="ECO:0000256" key="5">
    <source>
        <dbReference type="RuleBase" id="RU361196"/>
    </source>
</evidence>
<feature type="active site" description="Nucleophile" evidence="3">
    <location>
        <position position="184"/>
    </location>
</feature>
<keyword evidence="10" id="KW-1185">Reference proteome</keyword>
<keyword evidence="9" id="KW-0808">Transferase</keyword>
<dbReference type="EMBL" id="QXDL01000041">
    <property type="protein sequence ID" value="RIH86905.1"/>
    <property type="molecule type" value="Genomic_DNA"/>
</dbReference>
<reference evidence="9 10" key="1">
    <citation type="submission" date="2018-08" db="EMBL/GenBank/DDBJ databases">
        <title>Meiothermus terrae DSM 26712 genome sequencing project.</title>
        <authorList>
            <person name="Da Costa M.S."/>
            <person name="Albuquerque L."/>
            <person name="Raposo P."/>
            <person name="Froufe H.J.C."/>
            <person name="Barroso C.S."/>
            <person name="Egas C."/>
        </authorList>
    </citation>
    <scope>NUCLEOTIDE SEQUENCE [LARGE SCALE GENOMIC DNA]</scope>
    <source>
        <strain evidence="9 10">DSM 26712</strain>
    </source>
</reference>
<dbReference type="RefSeq" id="WP_119314493.1">
    <property type="nucleotide sequence ID" value="NZ_QXDL01000041.1"/>
</dbReference>
<dbReference type="Proteomes" id="UP000265715">
    <property type="component" value="Unassembled WGS sequence"/>
</dbReference>
<dbReference type="InterPro" id="IPR028995">
    <property type="entry name" value="Glyco_hydro_57/38_cen_sf"/>
</dbReference>
<sequence>MTRFVLVLHSHLPYVRAHGMWPFGEETLYEAIAEVYLPLARMLERLEADRVAAPMTIGLTPILTEQLADAKVKEGFLQYCQDRLVRAEDDLARYQATDLAASAAHQAAYWQETYEHYQRLGGDVVGFFARAQERGQIEVITSSATHGYSPLLGSDTALWGQIKTGTDAYRRHYRREATGYWMPEMAYRPKGHWQPPVEGAKPGMRAGVDELLYKAGIRYTFVDAHLVQGGQSLSPQIGPYGQLEPVELVESSDAVYQVHELESGLRVMARNQETALQVWSADYGYPGDGAYREFHRKDPISGLHHHRVTHRKAGLGEKEPYYPDEAFKRTKEHARHFVGVVEGLAHKHPDGVICAAYDAELFGHWWYEGPAWLEAVFRELARSKAVKAMTAREAVRGKAVRTALPEGSWGRGGHHDVWLNRETHDFWRLVYRAEHQMVAAVQRFGRDQNGKRRALRQLMRELLLLESSDWPFLIDTGQAVEYARERYEDHAARFAEIYQMLRDDRIDIGRLAELEALDNPFPEADPSLYAAGDQDVSAKNLVAELLEATYPARMARRAANKAAYGRLPDYQSLRNTLQEDEPPPVVYESEAQEPGEPPAGLGEKKMTQLAEAIPSSASGVTGTRAKAPAGKAKPSEAKAEPEAGTAELEPTARDVFTRIKGIGPTYQKRLYEAGVLTFAQLAKLKPARLLQIVQARVKVDAEAWIAEAKALSKKRE</sequence>
<proteinExistence type="inferred from homology"/>
<evidence type="ECO:0000256" key="1">
    <source>
        <dbReference type="ARBA" id="ARBA00006821"/>
    </source>
</evidence>
<dbReference type="SUPFAM" id="SSF88688">
    <property type="entry name" value="Families 57/38 glycoside transferase middle domain"/>
    <property type="match status" value="1"/>
</dbReference>
<dbReference type="GO" id="GO:0005576">
    <property type="term" value="C:extracellular region"/>
    <property type="evidence" value="ECO:0007669"/>
    <property type="project" value="TreeGrafter"/>
</dbReference>
<name>A0A399ET56_9DEIN</name>
<feature type="domain" description="1,4-alpha-glucan branching enzyme C-terminal" evidence="8">
    <location>
        <begin position="431"/>
        <end position="529"/>
    </location>
</feature>
<evidence type="ECO:0000256" key="3">
    <source>
        <dbReference type="PIRSR" id="PIRSR640042-1"/>
    </source>
</evidence>
<keyword evidence="9" id="KW-0328">Glycosyltransferase</keyword>
<evidence type="ECO:0000259" key="8">
    <source>
        <dbReference type="Pfam" id="PF09210"/>
    </source>
</evidence>
<dbReference type="InterPro" id="IPR004300">
    <property type="entry name" value="Glyco_hydro_57_N"/>
</dbReference>
<dbReference type="NCBIfam" id="NF041566">
    <property type="entry name" value="branchenz_Thermus"/>
    <property type="match status" value="1"/>
</dbReference>
<evidence type="ECO:0000256" key="4">
    <source>
        <dbReference type="PIRSR" id="PIRSR640042-2"/>
    </source>
</evidence>
<feature type="domain" description="Glycoside hydrolase family 57 N-terminal" evidence="7">
    <location>
        <begin position="5"/>
        <end position="396"/>
    </location>
</feature>
<dbReference type="OrthoDB" id="9803279at2"/>
<dbReference type="SUPFAM" id="SSF88713">
    <property type="entry name" value="Glycoside hydrolase/deacetylase"/>
    <property type="match status" value="1"/>
</dbReference>
<feature type="region of interest" description="Disordered" evidence="6">
    <location>
        <begin position="578"/>
        <end position="644"/>
    </location>
</feature>
<dbReference type="Gene3D" id="1.10.150.20">
    <property type="entry name" value="5' to 3' exonuclease, C-terminal subdomain"/>
    <property type="match status" value="1"/>
</dbReference>
<dbReference type="GO" id="GO:0003844">
    <property type="term" value="F:1,4-alpha-glucan branching enzyme activity"/>
    <property type="evidence" value="ECO:0007669"/>
    <property type="project" value="UniProtKB-EC"/>
</dbReference>
<evidence type="ECO:0000256" key="2">
    <source>
        <dbReference type="ARBA" id="ARBA00023277"/>
    </source>
</evidence>
<comment type="caution">
    <text evidence="9">The sequence shown here is derived from an EMBL/GenBank/DDBJ whole genome shotgun (WGS) entry which is preliminary data.</text>
</comment>
<evidence type="ECO:0000259" key="7">
    <source>
        <dbReference type="Pfam" id="PF03065"/>
    </source>
</evidence>
<dbReference type="InterPro" id="IPR040042">
    <property type="entry name" value="Branching_enz_MT3115-like"/>
</dbReference>
<feature type="binding site" evidence="4">
    <location>
        <position position="270"/>
    </location>
    <ligand>
        <name>substrate</name>
    </ligand>
</feature>
<feature type="active site" description="Proton donor" evidence="3">
    <location>
        <position position="358"/>
    </location>
</feature>
<feature type="binding site" evidence="4">
    <location>
        <position position="469"/>
    </location>
    <ligand>
        <name>substrate</name>
    </ligand>
</feature>
<gene>
    <name evidence="9" type="ORF">Mterra_01334</name>
</gene>
<dbReference type="InterPro" id="IPR015293">
    <property type="entry name" value="BE_C"/>
</dbReference>
<dbReference type="Pfam" id="PF03065">
    <property type="entry name" value="Glyco_hydro_57"/>
    <property type="match status" value="1"/>
</dbReference>
<dbReference type="InterPro" id="IPR027291">
    <property type="entry name" value="Glyco_hydro_38_N_sf"/>
</dbReference>
<protein>
    <submittedName>
        <fullName evidence="9">1,4-alpha-glucan branching enzyme</fullName>
        <ecNumber evidence="9">2.4.1.18</ecNumber>
    </submittedName>
</protein>
<dbReference type="InterPro" id="IPR037090">
    <property type="entry name" value="57_glycoside_trans_central"/>
</dbReference>
<dbReference type="GO" id="GO:0030979">
    <property type="term" value="P:alpha-glucan biosynthetic process"/>
    <property type="evidence" value="ECO:0007669"/>
    <property type="project" value="InterPro"/>
</dbReference>
<feature type="binding site" evidence="4">
    <location>
        <position position="287"/>
    </location>
    <ligand>
        <name>substrate</name>
    </ligand>
</feature>
<dbReference type="PANTHER" id="PTHR41695">
    <property type="entry name" value="1,4-ALPHA-GLUCAN BRANCHING ENZYME RV3031-RELATED"/>
    <property type="match status" value="1"/>
</dbReference>
<evidence type="ECO:0000313" key="9">
    <source>
        <dbReference type="EMBL" id="RIH86905.1"/>
    </source>
</evidence>
<dbReference type="InterPro" id="IPR011330">
    <property type="entry name" value="Glyco_hydro/deAcase_b/a-brl"/>
</dbReference>
<feature type="binding site" evidence="4">
    <location>
        <position position="409"/>
    </location>
    <ligand>
        <name>substrate</name>
    </ligand>
</feature>
<dbReference type="PANTHER" id="PTHR41695:SF1">
    <property type="entry name" value="1,4-ALPHA-GLUCAN BRANCHING ENZYME TK1436"/>
    <property type="match status" value="1"/>
</dbReference>
<evidence type="ECO:0000256" key="6">
    <source>
        <dbReference type="SAM" id="MobiDB-lite"/>
    </source>
</evidence>